<organism evidence="11 12">
    <name type="scientific">Aquimarina mytili</name>
    <dbReference type="NCBI Taxonomy" id="874423"/>
    <lineage>
        <taxon>Bacteria</taxon>
        <taxon>Pseudomonadati</taxon>
        <taxon>Bacteroidota</taxon>
        <taxon>Flavobacteriia</taxon>
        <taxon>Flavobacteriales</taxon>
        <taxon>Flavobacteriaceae</taxon>
        <taxon>Aquimarina</taxon>
    </lineage>
</organism>
<dbReference type="Pfam" id="PF13715">
    <property type="entry name" value="CarbopepD_reg_2"/>
    <property type="match status" value="1"/>
</dbReference>
<dbReference type="PANTHER" id="PTHR30069">
    <property type="entry name" value="TONB-DEPENDENT OUTER MEMBRANE RECEPTOR"/>
    <property type="match status" value="1"/>
</dbReference>
<keyword evidence="4 8" id="KW-0812">Transmembrane</keyword>
<evidence type="ECO:0000256" key="2">
    <source>
        <dbReference type="ARBA" id="ARBA00022448"/>
    </source>
</evidence>
<comment type="subcellular location">
    <subcellularLocation>
        <location evidence="1 8">Cell outer membrane</location>
        <topology evidence="1 8">Multi-pass membrane protein</topology>
    </subcellularLocation>
</comment>
<comment type="caution">
    <text evidence="11">The sequence shown here is derived from an EMBL/GenBank/DDBJ whole genome shotgun (WGS) entry which is preliminary data.</text>
</comment>
<feature type="chain" id="PRO_5037796540" evidence="9">
    <location>
        <begin position="22"/>
        <end position="1067"/>
    </location>
</feature>
<dbReference type="InterPro" id="IPR036942">
    <property type="entry name" value="Beta-barrel_TonB_sf"/>
</dbReference>
<proteinExistence type="inferred from homology"/>
<dbReference type="InterPro" id="IPR012910">
    <property type="entry name" value="Plug_dom"/>
</dbReference>
<dbReference type="GO" id="GO:0009279">
    <property type="term" value="C:cell outer membrane"/>
    <property type="evidence" value="ECO:0007669"/>
    <property type="project" value="UniProtKB-SubCell"/>
</dbReference>
<evidence type="ECO:0000313" key="12">
    <source>
        <dbReference type="Proteomes" id="UP000651057"/>
    </source>
</evidence>
<keyword evidence="2 8" id="KW-0813">Transport</keyword>
<evidence type="ECO:0000256" key="8">
    <source>
        <dbReference type="PROSITE-ProRule" id="PRU01360"/>
    </source>
</evidence>
<dbReference type="PROSITE" id="PS52016">
    <property type="entry name" value="TONB_DEPENDENT_REC_3"/>
    <property type="match status" value="1"/>
</dbReference>
<keyword evidence="12" id="KW-1185">Reference proteome</keyword>
<keyword evidence="6 8" id="KW-0472">Membrane</keyword>
<dbReference type="InterPro" id="IPR037066">
    <property type="entry name" value="Plug_dom_sf"/>
</dbReference>
<dbReference type="Proteomes" id="UP000651057">
    <property type="component" value="Unassembled WGS sequence"/>
</dbReference>
<dbReference type="Gene3D" id="2.40.170.20">
    <property type="entry name" value="TonB-dependent receptor, beta-barrel domain"/>
    <property type="match status" value="1"/>
</dbReference>
<reference evidence="11" key="1">
    <citation type="submission" date="2021-01" db="EMBL/GenBank/DDBJ databases">
        <authorList>
            <person name="Zhong Y.L."/>
        </authorList>
    </citation>
    <scope>NUCLEOTIDE SEQUENCE</scope>
    <source>
        <strain evidence="11">KCTC 23302</strain>
    </source>
</reference>
<evidence type="ECO:0000256" key="7">
    <source>
        <dbReference type="ARBA" id="ARBA00023237"/>
    </source>
</evidence>
<sequence>MNFKVKLIFIVLILFQIPLLAQDSSYIVTGTIVDASDQTPLPGVNILVKGTSNGTSSDFDGNYSIKTKQGDILEFMYVGFKTQTVIVTDQTAINIVLEEDAAELEQVVVIGYGTQSKKNLTGSVAKVSGELIQNRAVPRLDDAIVGKVAGIRIQATNPEAGGAPKITVRGPGSISGDSSPLIVVDGIALGTDPDLLGSIDSNNIQSIEVLKDASSVAIFGSRGANGVIIVTLKEGKSGDTKFAYNSYTGFKFVPKNDQYNSSVERWRKYINGVESGLDPNSTEGQRFQENLDKGNALLTVAGIISAANGGETDWQDIMIDGGTIQSHSFSATGGTPKTKFNASLGYVHDEGVLLTDDFKRYNARVKISSKSKNNKIRFGLNLNGQNTLQRRFPVGIETALRQSPWVPTRLNDATLGLVNTADSRGAVIFSEAIAGDYALERMFDHVFTQDGGGILRDALGNPVLDFSRTSGGISLSTTGDANALAKVLERKRTKGETKILGSSFLEFKLAEGLKFKQTIYGDFRFTRDYDKRGILHHQNRSGRTQRDERVRTVTHYGVESLLTYKNNLGAHTIDAVGGFSFDDFDFTEQSTRGLGFTDDITDNIPAANVGEQGSFTRLGNEKLISYFGRLNYDFDDKYLLSISARTDGSSRFGENTKFGFFPAASVGWRISGERFLQDSNIITDLKIRASYGISGSNAIDRNIFSSLYRSLSTLSPVVFDGQPGLKPTVIANPDLGWERLIEFNPGIDLEIANGAFGLSADYYTRSSDDLILFLPIPSVTGARGFLQNSGEVKNEGIEIEARSNIITRPNFKWNVSAQFTKNTNELVDFGKNDGLISSIEDDKRATQFIANEGQPITSFYGFVMDREVPFQYLNNPFYPINAQSQDVYVKDLNGDGIIDDEDRTELGNPYPDFEWGFSSNFNFYGVDLSFSLQGSHGAEVRVSDLEYQRNEFSSNQDVTSDVPNREFLRKRIFTDDHIQDASFIALRNIGVGYTLPTDITNRLSIDKLRIYINGENLIYITADDYFGFNPEGANYNTRGANLATTFGYQRGAPPIPRVVSMGLNLQF</sequence>
<keyword evidence="7 8" id="KW-0998">Cell outer membrane</keyword>
<dbReference type="Gene3D" id="2.170.130.10">
    <property type="entry name" value="TonB-dependent receptor, plug domain"/>
    <property type="match status" value="1"/>
</dbReference>
<keyword evidence="3 8" id="KW-1134">Transmembrane beta strand</keyword>
<dbReference type="RefSeq" id="WP_201916855.1">
    <property type="nucleotide sequence ID" value="NZ_BAABAX010000021.1"/>
</dbReference>
<evidence type="ECO:0000313" key="11">
    <source>
        <dbReference type="EMBL" id="MBL0682666.1"/>
    </source>
</evidence>
<evidence type="ECO:0000256" key="1">
    <source>
        <dbReference type="ARBA" id="ARBA00004571"/>
    </source>
</evidence>
<evidence type="ECO:0000256" key="3">
    <source>
        <dbReference type="ARBA" id="ARBA00022452"/>
    </source>
</evidence>
<evidence type="ECO:0000259" key="10">
    <source>
        <dbReference type="Pfam" id="PF07715"/>
    </source>
</evidence>
<dbReference type="GO" id="GO:0015344">
    <property type="term" value="F:siderophore uptake transmembrane transporter activity"/>
    <property type="evidence" value="ECO:0007669"/>
    <property type="project" value="TreeGrafter"/>
</dbReference>
<dbReference type="InterPro" id="IPR023997">
    <property type="entry name" value="TonB-dep_OMP_SusC/RagA_CS"/>
</dbReference>
<keyword evidence="11" id="KW-0675">Receptor</keyword>
<name>A0A936ZX42_9FLAO</name>
<dbReference type="InterPro" id="IPR008969">
    <property type="entry name" value="CarboxyPept-like_regulatory"/>
</dbReference>
<dbReference type="AlphaFoldDB" id="A0A936ZX42"/>
<dbReference type="NCBIfam" id="TIGR04057">
    <property type="entry name" value="SusC_RagA_signa"/>
    <property type="match status" value="1"/>
</dbReference>
<evidence type="ECO:0000256" key="4">
    <source>
        <dbReference type="ARBA" id="ARBA00022692"/>
    </source>
</evidence>
<feature type="signal peptide" evidence="9">
    <location>
        <begin position="1"/>
        <end position="21"/>
    </location>
</feature>
<comment type="similarity">
    <text evidence="8">Belongs to the TonB-dependent receptor family.</text>
</comment>
<dbReference type="InterPro" id="IPR039426">
    <property type="entry name" value="TonB-dep_rcpt-like"/>
</dbReference>
<evidence type="ECO:0000256" key="5">
    <source>
        <dbReference type="ARBA" id="ARBA00022729"/>
    </source>
</evidence>
<dbReference type="EMBL" id="JAERQJ010000001">
    <property type="protein sequence ID" value="MBL0682666.1"/>
    <property type="molecule type" value="Genomic_DNA"/>
</dbReference>
<protein>
    <submittedName>
        <fullName evidence="11">TonB-dependent receptor</fullName>
    </submittedName>
</protein>
<dbReference type="SUPFAM" id="SSF56935">
    <property type="entry name" value="Porins"/>
    <property type="match status" value="1"/>
</dbReference>
<dbReference type="PANTHER" id="PTHR30069:SF29">
    <property type="entry name" value="HEMOGLOBIN AND HEMOGLOBIN-HAPTOGLOBIN-BINDING PROTEIN 1-RELATED"/>
    <property type="match status" value="1"/>
</dbReference>
<dbReference type="GO" id="GO:0044718">
    <property type="term" value="P:siderophore transmembrane transport"/>
    <property type="evidence" value="ECO:0007669"/>
    <property type="project" value="TreeGrafter"/>
</dbReference>
<evidence type="ECO:0000256" key="6">
    <source>
        <dbReference type="ARBA" id="ARBA00023136"/>
    </source>
</evidence>
<accession>A0A936ZX42</accession>
<dbReference type="Pfam" id="PF07715">
    <property type="entry name" value="Plug"/>
    <property type="match status" value="1"/>
</dbReference>
<dbReference type="Gene3D" id="2.60.40.1120">
    <property type="entry name" value="Carboxypeptidase-like, regulatory domain"/>
    <property type="match status" value="1"/>
</dbReference>
<feature type="domain" description="TonB-dependent receptor plug" evidence="10">
    <location>
        <begin position="117"/>
        <end position="227"/>
    </location>
</feature>
<dbReference type="SUPFAM" id="SSF49464">
    <property type="entry name" value="Carboxypeptidase regulatory domain-like"/>
    <property type="match status" value="1"/>
</dbReference>
<evidence type="ECO:0000256" key="9">
    <source>
        <dbReference type="SAM" id="SignalP"/>
    </source>
</evidence>
<gene>
    <name evidence="11" type="ORF">JJQ60_04005</name>
</gene>
<keyword evidence="5 9" id="KW-0732">Signal</keyword>